<reference evidence="1 2" key="1">
    <citation type="submission" date="2017-08" db="EMBL/GenBank/DDBJ databases">
        <title>Infants hospitalized years apart are colonized by the same room-sourced microbial strains.</title>
        <authorList>
            <person name="Brooks B."/>
            <person name="Olm M.R."/>
            <person name="Firek B.A."/>
            <person name="Baker R."/>
            <person name="Thomas B.C."/>
            <person name="Morowitz M.J."/>
            <person name="Banfield J.F."/>
        </authorList>
    </citation>
    <scope>NUCLEOTIDE SEQUENCE [LARGE SCALE GENOMIC DNA]</scope>
    <source>
        <strain evidence="1">S2_003_000_R2_11</strain>
    </source>
</reference>
<dbReference type="Proteomes" id="UP000248975">
    <property type="component" value="Unassembled WGS sequence"/>
</dbReference>
<organism evidence="1 2">
    <name type="scientific">Cereibacter sphaeroides</name>
    <name type="common">Rhodobacter sphaeroides</name>
    <dbReference type="NCBI Taxonomy" id="1063"/>
    <lineage>
        <taxon>Bacteria</taxon>
        <taxon>Pseudomonadati</taxon>
        <taxon>Pseudomonadota</taxon>
        <taxon>Alphaproteobacteria</taxon>
        <taxon>Rhodobacterales</taxon>
        <taxon>Paracoccaceae</taxon>
        <taxon>Cereibacter</taxon>
    </lineage>
</organism>
<comment type="caution">
    <text evidence="1">The sequence shown here is derived from an EMBL/GenBank/DDBJ whole genome shotgun (WGS) entry which is preliminary data.</text>
</comment>
<accession>A0A2W5S7R4</accession>
<evidence type="ECO:0008006" key="3">
    <source>
        <dbReference type="Google" id="ProtNLM"/>
    </source>
</evidence>
<proteinExistence type="predicted"/>
<protein>
    <recommendedName>
        <fullName evidence="3">Glycosyltransferase</fullName>
    </recommendedName>
</protein>
<evidence type="ECO:0000313" key="1">
    <source>
        <dbReference type="EMBL" id="PZQ97859.1"/>
    </source>
</evidence>
<evidence type="ECO:0000313" key="2">
    <source>
        <dbReference type="Proteomes" id="UP000248975"/>
    </source>
</evidence>
<dbReference type="AlphaFoldDB" id="A0A2W5S7R4"/>
<dbReference type="EMBL" id="QFQS01000002">
    <property type="protein sequence ID" value="PZQ97859.1"/>
    <property type="molecule type" value="Genomic_DNA"/>
</dbReference>
<name>A0A2W5S7R4_CERSP</name>
<sequence length="298" mass="33703">MATGRIDVQQQEQPHWQCVLVLWGSRYPVSDVNRIVAQIRAGARHQPRFVLITDRDRPGLAAGVEQRFFPDYFLQHPFTASGCQAKLAMFEQGVVPDDLPAVYVDLDTLVTGDLMRGIALMRDRRSILMLQSVVLPFGWPGRLVHRLTGGHRYARGNSSVVVFHPAECGFIAQRFHEVWAAHPDMSFRPTIADERFISWVAQDRMIALPRSFAAKLSAEFMLPFSWLIALRTRLPWVRRRRAGLAAVTLSGPEVKAHELLSLPEGAMITDRKGRALIWSDRAMGPFRQQLIDAYAHDG</sequence>
<gene>
    <name evidence="1" type="ORF">DI533_11970</name>
</gene>